<feature type="region of interest" description="Disordered" evidence="1">
    <location>
        <begin position="66"/>
        <end position="89"/>
    </location>
</feature>
<reference evidence="2 3" key="1">
    <citation type="submission" date="2015-10" db="EMBL/GenBank/DDBJ databases">
        <title>Genome analyses suggest a sexual origin of heterokaryosis in a supposedly ancient asexual fungus.</title>
        <authorList>
            <person name="Ropars J."/>
            <person name="Sedzielewska K."/>
            <person name="Noel J."/>
            <person name="Charron P."/>
            <person name="Farinelli L."/>
            <person name="Marton T."/>
            <person name="Kruger M."/>
            <person name="Pelin A."/>
            <person name="Brachmann A."/>
            <person name="Corradi N."/>
        </authorList>
    </citation>
    <scope>NUCLEOTIDE SEQUENCE [LARGE SCALE GENOMIC DNA]</scope>
    <source>
        <strain evidence="2 3">A4</strain>
    </source>
</reference>
<gene>
    <name evidence="2" type="ORF">RhiirA4_549407</name>
</gene>
<evidence type="ECO:0000313" key="2">
    <source>
        <dbReference type="EMBL" id="PKY56827.1"/>
    </source>
</evidence>
<accession>A0A2I1HD68</accession>
<organism evidence="2 3">
    <name type="scientific">Rhizophagus irregularis</name>
    <dbReference type="NCBI Taxonomy" id="588596"/>
    <lineage>
        <taxon>Eukaryota</taxon>
        <taxon>Fungi</taxon>
        <taxon>Fungi incertae sedis</taxon>
        <taxon>Mucoromycota</taxon>
        <taxon>Glomeromycotina</taxon>
        <taxon>Glomeromycetes</taxon>
        <taxon>Glomerales</taxon>
        <taxon>Glomeraceae</taxon>
        <taxon>Rhizophagus</taxon>
    </lineage>
</organism>
<protein>
    <submittedName>
        <fullName evidence="2">Uncharacterized protein</fullName>
    </submittedName>
</protein>
<dbReference type="AlphaFoldDB" id="A0A2I1HD68"/>
<dbReference type="EMBL" id="LLXI01002315">
    <property type="protein sequence ID" value="PKY56827.1"/>
    <property type="molecule type" value="Genomic_DNA"/>
</dbReference>
<comment type="caution">
    <text evidence="2">The sequence shown here is derived from an EMBL/GenBank/DDBJ whole genome shotgun (WGS) entry which is preliminary data.</text>
</comment>
<sequence>MTQICNSTSAKNHDGFFVYTLVIWNPKQIVNSFNLKGQNKNQSSDKKDPYPLTQDYYNGYQQHEFYPSSSHRSREQHQQQQHQRHLICN</sequence>
<evidence type="ECO:0000256" key="1">
    <source>
        <dbReference type="SAM" id="MobiDB-lite"/>
    </source>
</evidence>
<dbReference type="Proteomes" id="UP000234323">
    <property type="component" value="Unassembled WGS sequence"/>
</dbReference>
<keyword evidence="3" id="KW-1185">Reference proteome</keyword>
<proteinExistence type="predicted"/>
<evidence type="ECO:0000313" key="3">
    <source>
        <dbReference type="Proteomes" id="UP000234323"/>
    </source>
</evidence>
<name>A0A2I1HD68_9GLOM</name>